<sequence length="146" mass="16943">MKNLEYDEKHLVQIHELKPIRATGEFNAVERLKSNVSNSVAYKRAYDLFVKISGLVERVERTMEKAMMKSLSKACIEMVITLYKMDMSADKTRHAAEACEKIEVVEMLLKLMKEFKLIAVFYISDLEDHMKQLSQQIYLECNVAAM</sequence>
<comment type="caution">
    <text evidence="1">The sequence shown here is derived from an EMBL/GenBank/DDBJ whole genome shotgun (WGS) entry which is preliminary data.</text>
</comment>
<name>A0ABT6RLG6_9BACT</name>
<proteinExistence type="predicted"/>
<dbReference type="RefSeq" id="WP_282336854.1">
    <property type="nucleotide sequence ID" value="NZ_JASBRG010000008.1"/>
</dbReference>
<dbReference type="EMBL" id="JASBRG010000008">
    <property type="protein sequence ID" value="MDI3322709.1"/>
    <property type="molecule type" value="Genomic_DNA"/>
</dbReference>
<organism evidence="1 2">
    <name type="scientific">Pinibacter soli</name>
    <dbReference type="NCBI Taxonomy" id="3044211"/>
    <lineage>
        <taxon>Bacteria</taxon>
        <taxon>Pseudomonadati</taxon>
        <taxon>Bacteroidota</taxon>
        <taxon>Chitinophagia</taxon>
        <taxon>Chitinophagales</taxon>
        <taxon>Chitinophagaceae</taxon>
        <taxon>Pinibacter</taxon>
    </lineage>
</organism>
<accession>A0ABT6RLG6</accession>
<evidence type="ECO:0000313" key="1">
    <source>
        <dbReference type="EMBL" id="MDI3322709.1"/>
    </source>
</evidence>
<protein>
    <submittedName>
        <fullName evidence="1">Uncharacterized protein</fullName>
    </submittedName>
</protein>
<reference evidence="1 2" key="1">
    <citation type="submission" date="2023-05" db="EMBL/GenBank/DDBJ databases">
        <title>Genome sequence of Pinibacter sp. MAH-24.</title>
        <authorList>
            <person name="Huq M.A."/>
        </authorList>
    </citation>
    <scope>NUCLEOTIDE SEQUENCE [LARGE SCALE GENOMIC DNA]</scope>
    <source>
        <strain evidence="1 2">MAH-24</strain>
    </source>
</reference>
<gene>
    <name evidence="1" type="ORF">QJ048_23160</name>
</gene>
<dbReference type="Proteomes" id="UP001226434">
    <property type="component" value="Unassembled WGS sequence"/>
</dbReference>
<keyword evidence="2" id="KW-1185">Reference proteome</keyword>
<evidence type="ECO:0000313" key="2">
    <source>
        <dbReference type="Proteomes" id="UP001226434"/>
    </source>
</evidence>